<dbReference type="KEGG" id="zga:ZOBELLIA_4359"/>
<dbReference type="Proteomes" id="UP000008898">
    <property type="component" value="Chromosome"/>
</dbReference>
<sequence length="76" mass="8487">MLFLAKMRLDTGVSTATQDHQLQFPAFLLFVGLFYDKSGRLGVLGSVFGLYWTVTFQGKGDLKKRFPGTCFIGLSF</sequence>
<dbReference type="AlphaFoldDB" id="G0L3L4"/>
<gene>
    <name evidence="1" type="ordered locus">zobellia_4359</name>
</gene>
<organism evidence="1 2">
    <name type="scientific">Zobellia galactanivorans (strain DSM 12802 / CCUG 47099 / CIP 106680 / NCIMB 13871 / Dsij)</name>
    <dbReference type="NCBI Taxonomy" id="63186"/>
    <lineage>
        <taxon>Bacteria</taxon>
        <taxon>Pseudomonadati</taxon>
        <taxon>Bacteroidota</taxon>
        <taxon>Flavobacteriia</taxon>
        <taxon>Flavobacteriales</taxon>
        <taxon>Flavobacteriaceae</taxon>
        <taxon>Zobellia</taxon>
    </lineage>
</organism>
<accession>G0L3L4</accession>
<evidence type="ECO:0000313" key="2">
    <source>
        <dbReference type="Proteomes" id="UP000008898"/>
    </source>
</evidence>
<proteinExistence type="predicted"/>
<protein>
    <submittedName>
        <fullName evidence="1">Uncharacterized protein</fullName>
    </submittedName>
</protein>
<evidence type="ECO:0000313" key="1">
    <source>
        <dbReference type="EMBL" id="CAZ98494.1"/>
    </source>
</evidence>
<dbReference type="STRING" id="63186.ZOBELLIA_4359"/>
<dbReference type="HOGENOM" id="CLU_2653739_0_0_10"/>
<dbReference type="EMBL" id="FP476056">
    <property type="protein sequence ID" value="CAZ98494.1"/>
    <property type="molecule type" value="Genomic_DNA"/>
</dbReference>
<name>G0L3L4_ZOBGA</name>
<keyword evidence="2" id="KW-1185">Reference proteome</keyword>
<reference evidence="2" key="1">
    <citation type="submission" date="2009-07" db="EMBL/GenBank/DDBJ databases">
        <title>Complete genome sequence of Zobellia galactanivorans Dsij.</title>
        <authorList>
            <consortium name="Genoscope - CEA"/>
        </authorList>
    </citation>
    <scope>NUCLEOTIDE SEQUENCE [LARGE SCALE GENOMIC DNA]</scope>
    <source>
        <strain evidence="2">DSM 12802 / CCUG 47099 / CIP 106680 / NCIMB 13871 / Dsij</strain>
    </source>
</reference>
<reference evidence="1 2" key="2">
    <citation type="journal article" date="2012" name="Environ. Microbiol.">
        <title>Characterization of the first alginolytic operons in a marine bacterium: from their emergence in marine Flavobacteriia to their independent transfers to marine Proteobacteria and human gut Bacteroides.</title>
        <authorList>
            <person name="Thomas F."/>
            <person name="Barbeyron T."/>
            <person name="Tonon T."/>
            <person name="Genicot S."/>
            <person name="Czjzek M."/>
            <person name="Michel G."/>
        </authorList>
    </citation>
    <scope>NUCLEOTIDE SEQUENCE [LARGE SCALE GENOMIC DNA]</scope>
    <source>
        <strain evidence="2">DSM 12802 / CCUG 47099 / CIP 106680 / NCIMB 13871 / Dsij</strain>
    </source>
</reference>